<comment type="subunit">
    <text evidence="7">The glycine cleavage system is composed of four proteins: P, T, L and H.</text>
</comment>
<dbReference type="FunFam" id="3.30.70.1400:FF:000001">
    <property type="entry name" value="Aminomethyltransferase"/>
    <property type="match status" value="1"/>
</dbReference>
<gene>
    <name evidence="7" type="primary">gcvT</name>
    <name evidence="11" type="ORF">AO498_07765</name>
</gene>
<dbReference type="AlphaFoldDB" id="A0A142EMF4"/>
<evidence type="ECO:0000259" key="10">
    <source>
        <dbReference type="Pfam" id="PF08669"/>
    </source>
</evidence>
<dbReference type="InterPro" id="IPR013977">
    <property type="entry name" value="GcvT_C"/>
</dbReference>
<evidence type="ECO:0000256" key="7">
    <source>
        <dbReference type="HAMAP-Rule" id="MF_00259"/>
    </source>
</evidence>
<dbReference type="GO" id="GO:0004047">
    <property type="term" value="F:aminomethyltransferase activity"/>
    <property type="evidence" value="ECO:0007669"/>
    <property type="project" value="UniProtKB-UniRule"/>
</dbReference>
<dbReference type="SUPFAM" id="SSF101790">
    <property type="entry name" value="Aminomethyltransferase beta-barrel domain"/>
    <property type="match status" value="1"/>
</dbReference>
<organism evidence="11 12">
    <name type="scientific">Algoriphagus sanaruensis</name>
    <dbReference type="NCBI Taxonomy" id="1727163"/>
    <lineage>
        <taxon>Bacteria</taxon>
        <taxon>Pseudomonadati</taxon>
        <taxon>Bacteroidota</taxon>
        <taxon>Cytophagia</taxon>
        <taxon>Cytophagales</taxon>
        <taxon>Cyclobacteriaceae</taxon>
        <taxon>Algoriphagus</taxon>
    </lineage>
</organism>
<comment type="function">
    <text evidence="7">The glycine cleavage system catalyzes the degradation of glycine.</text>
</comment>
<keyword evidence="3 7" id="KW-0032">Aminotransferase</keyword>
<reference evidence="12" key="1">
    <citation type="submission" date="2015-09" db="EMBL/GenBank/DDBJ databases">
        <title>Complete sequence of Algoriphagus sp. M8-2.</title>
        <authorList>
            <person name="Shintani M."/>
        </authorList>
    </citation>
    <scope>NUCLEOTIDE SEQUENCE [LARGE SCALE GENOMIC DNA]</scope>
    <source>
        <strain evidence="12">M8-2</strain>
    </source>
</reference>
<comment type="similarity">
    <text evidence="1 7">Belongs to the GcvT family.</text>
</comment>
<dbReference type="HAMAP" id="MF_00259">
    <property type="entry name" value="GcvT"/>
    <property type="match status" value="1"/>
</dbReference>
<keyword evidence="4 7" id="KW-0808">Transferase</keyword>
<dbReference type="GO" id="GO:0008483">
    <property type="term" value="F:transaminase activity"/>
    <property type="evidence" value="ECO:0007669"/>
    <property type="project" value="UniProtKB-KW"/>
</dbReference>
<feature type="domain" description="GCVT N-terminal" evidence="9">
    <location>
        <begin position="11"/>
        <end position="266"/>
    </location>
</feature>
<evidence type="ECO:0000313" key="12">
    <source>
        <dbReference type="Proteomes" id="UP000073816"/>
    </source>
</evidence>
<dbReference type="GO" id="GO:0005960">
    <property type="term" value="C:glycine cleavage complex"/>
    <property type="evidence" value="ECO:0007669"/>
    <property type="project" value="InterPro"/>
</dbReference>
<dbReference type="FunFam" id="2.40.30.110:FF:000003">
    <property type="entry name" value="Aminomethyltransferase"/>
    <property type="match status" value="1"/>
</dbReference>
<dbReference type="Gene3D" id="3.30.70.1400">
    <property type="entry name" value="Aminomethyltransferase beta-barrel domains"/>
    <property type="match status" value="1"/>
</dbReference>
<dbReference type="SUPFAM" id="SSF103025">
    <property type="entry name" value="Folate-binding domain"/>
    <property type="match status" value="1"/>
</dbReference>
<dbReference type="InterPro" id="IPR006223">
    <property type="entry name" value="GcvT"/>
</dbReference>
<dbReference type="PANTHER" id="PTHR43757:SF2">
    <property type="entry name" value="AMINOMETHYLTRANSFERASE, MITOCHONDRIAL"/>
    <property type="match status" value="1"/>
</dbReference>
<dbReference type="PANTHER" id="PTHR43757">
    <property type="entry name" value="AMINOMETHYLTRANSFERASE"/>
    <property type="match status" value="1"/>
</dbReference>
<dbReference type="Proteomes" id="UP000073816">
    <property type="component" value="Chromosome"/>
</dbReference>
<dbReference type="OrthoDB" id="9774591at2"/>
<evidence type="ECO:0000256" key="4">
    <source>
        <dbReference type="ARBA" id="ARBA00022679"/>
    </source>
</evidence>
<comment type="catalytic activity">
    <reaction evidence="6 7">
        <text>N(6)-[(R)-S(8)-aminomethyldihydrolipoyl]-L-lysyl-[protein] + (6S)-5,6,7,8-tetrahydrofolate = N(6)-[(R)-dihydrolipoyl]-L-lysyl-[protein] + (6R)-5,10-methylene-5,6,7,8-tetrahydrofolate + NH4(+)</text>
        <dbReference type="Rhea" id="RHEA:16945"/>
        <dbReference type="Rhea" id="RHEA-COMP:10475"/>
        <dbReference type="Rhea" id="RHEA-COMP:10492"/>
        <dbReference type="ChEBI" id="CHEBI:15636"/>
        <dbReference type="ChEBI" id="CHEBI:28938"/>
        <dbReference type="ChEBI" id="CHEBI:57453"/>
        <dbReference type="ChEBI" id="CHEBI:83100"/>
        <dbReference type="ChEBI" id="CHEBI:83143"/>
        <dbReference type="EC" id="2.1.2.10"/>
    </reaction>
</comment>
<keyword evidence="12" id="KW-1185">Reference proteome</keyword>
<dbReference type="NCBIfam" id="NF001567">
    <property type="entry name" value="PRK00389.1"/>
    <property type="match status" value="1"/>
</dbReference>
<dbReference type="Gene3D" id="4.10.1250.10">
    <property type="entry name" value="Aminomethyltransferase fragment"/>
    <property type="match status" value="1"/>
</dbReference>
<name>A0A142EMF4_9BACT</name>
<dbReference type="InterPro" id="IPR006222">
    <property type="entry name" value="GCVT_N"/>
</dbReference>
<evidence type="ECO:0000256" key="1">
    <source>
        <dbReference type="ARBA" id="ARBA00008609"/>
    </source>
</evidence>
<dbReference type="GO" id="GO:0005829">
    <property type="term" value="C:cytosol"/>
    <property type="evidence" value="ECO:0007669"/>
    <property type="project" value="TreeGrafter"/>
</dbReference>
<dbReference type="GO" id="GO:0019464">
    <property type="term" value="P:glycine decarboxylation via glycine cleavage system"/>
    <property type="evidence" value="ECO:0007669"/>
    <property type="project" value="UniProtKB-UniRule"/>
</dbReference>
<sequence length="364" mass="39854">MENVVKNIPLNDLHVALGGKMVPFAGFNMPVRYSSDNEEHLCVRNGVGVFDVSHMGEFFVEGPHALELIQKVTSNDASKLVVGQAQYSCFPNETGGIVDDLIVYKFSEEKYMLVVNASNIEKDWAWVNKFNTMGAQLTNASEEYCLFAVQGPKAIEAVQSLTPVNLSEVKFYHFTVGEFAGVSDVIISGTGYTGAGGFEIYVKNADAEHIWNSIFEAGKAFEIKPIGLGARDTLRLEMGYCLYGNDISDTTSPIEAGLGWITKFTKDFTNSEALKKQKEEGVSRKLVGFIMQERGIPRGHYPIVDASGEVIGEVTSGTQSPSMSVGIGMGYVNTEFSKPGTEIFIQIRTKNLRAQVEKLPLLKG</sequence>
<dbReference type="InterPro" id="IPR029043">
    <property type="entry name" value="GcvT/YgfZ_C"/>
</dbReference>
<evidence type="ECO:0000256" key="3">
    <source>
        <dbReference type="ARBA" id="ARBA00022576"/>
    </source>
</evidence>
<dbReference type="InterPro" id="IPR028896">
    <property type="entry name" value="GcvT/YgfZ/DmdA"/>
</dbReference>
<protein>
    <recommendedName>
        <fullName evidence="2 7">Aminomethyltransferase</fullName>
        <ecNumber evidence="2 7">2.1.2.10</ecNumber>
    </recommendedName>
    <alternativeName>
        <fullName evidence="5 7">Glycine cleavage system T protein</fullName>
    </alternativeName>
</protein>
<dbReference type="FunFam" id="4.10.1250.10:FF:000001">
    <property type="entry name" value="Aminomethyltransferase"/>
    <property type="match status" value="1"/>
</dbReference>
<feature type="domain" description="Aminomethyltransferase C-terminal" evidence="10">
    <location>
        <begin position="284"/>
        <end position="362"/>
    </location>
</feature>
<evidence type="ECO:0000256" key="8">
    <source>
        <dbReference type="PIRSR" id="PIRSR006487-1"/>
    </source>
</evidence>
<evidence type="ECO:0000259" key="9">
    <source>
        <dbReference type="Pfam" id="PF01571"/>
    </source>
</evidence>
<dbReference type="Gene3D" id="3.30.1360.120">
    <property type="entry name" value="Probable tRNA modification gtpase trme, domain 1"/>
    <property type="match status" value="1"/>
</dbReference>
<evidence type="ECO:0000313" key="11">
    <source>
        <dbReference type="EMBL" id="AMQ56309.1"/>
    </source>
</evidence>
<dbReference type="EMBL" id="CP012836">
    <property type="protein sequence ID" value="AMQ56309.1"/>
    <property type="molecule type" value="Genomic_DNA"/>
</dbReference>
<dbReference type="NCBIfam" id="TIGR00528">
    <property type="entry name" value="gcvT"/>
    <property type="match status" value="1"/>
</dbReference>
<dbReference type="RefSeq" id="WP_067545592.1">
    <property type="nucleotide sequence ID" value="NZ_CP012836.1"/>
</dbReference>
<dbReference type="STRING" id="1727163.AO498_07765"/>
<dbReference type="PATRIC" id="fig|1727163.4.peg.1616"/>
<dbReference type="InterPro" id="IPR027266">
    <property type="entry name" value="TrmE/GcvT-like"/>
</dbReference>
<evidence type="ECO:0000256" key="2">
    <source>
        <dbReference type="ARBA" id="ARBA00012616"/>
    </source>
</evidence>
<evidence type="ECO:0000256" key="6">
    <source>
        <dbReference type="ARBA" id="ARBA00047665"/>
    </source>
</evidence>
<proteinExistence type="inferred from homology"/>
<dbReference type="Pfam" id="PF08669">
    <property type="entry name" value="GCV_T_C"/>
    <property type="match status" value="1"/>
</dbReference>
<feature type="binding site" evidence="8">
    <location>
        <position position="199"/>
    </location>
    <ligand>
        <name>substrate</name>
    </ligand>
</feature>
<dbReference type="EC" id="2.1.2.10" evidence="2 7"/>
<evidence type="ECO:0000256" key="5">
    <source>
        <dbReference type="ARBA" id="ARBA00031395"/>
    </source>
</evidence>
<dbReference type="InterPro" id="IPR022903">
    <property type="entry name" value="GcvT_bac"/>
</dbReference>
<reference evidence="11 12" key="2">
    <citation type="journal article" date="2016" name="Genome Announc.">
        <title>Complete Genome Sequence of Algoriphagus sp. Strain M8-2, Isolated from a Brackish Lake.</title>
        <authorList>
            <person name="Muraguchi Y."/>
            <person name="Kushimoto K."/>
            <person name="Ohtsubo Y."/>
            <person name="Suzuki T."/>
            <person name="Dohra H."/>
            <person name="Kimbara K."/>
            <person name="Shintani M."/>
        </authorList>
    </citation>
    <scope>NUCLEOTIDE SEQUENCE [LARGE SCALE GENOMIC DNA]</scope>
    <source>
        <strain evidence="11 12">M8-2</strain>
    </source>
</reference>
<dbReference type="PIRSF" id="PIRSF006487">
    <property type="entry name" value="GcvT"/>
    <property type="match status" value="1"/>
</dbReference>
<dbReference type="Gene3D" id="2.40.30.110">
    <property type="entry name" value="Aminomethyltransferase beta-barrel domains"/>
    <property type="match status" value="1"/>
</dbReference>
<accession>A0A142EMF4</accession>
<dbReference type="KEGG" id="alm:AO498_07765"/>
<dbReference type="Pfam" id="PF01571">
    <property type="entry name" value="GCV_T"/>
    <property type="match status" value="1"/>
</dbReference>